<keyword evidence="1" id="KW-1133">Transmembrane helix</keyword>
<keyword evidence="1" id="KW-0472">Membrane</keyword>
<gene>
    <name evidence="4" type="ORF">PG2002B_1271</name>
    <name evidence="3" type="ORF">PG2003B_1286</name>
    <name evidence="2" type="ORF">PG2071B_1285</name>
</gene>
<accession>A0A4Q5A5Y1</accession>
<keyword evidence="1" id="KW-0812">Transmembrane</keyword>
<dbReference type="EMBL" id="RYUM01000015">
    <property type="protein sequence ID" value="RYQ18519.1"/>
    <property type="molecule type" value="Genomic_DNA"/>
</dbReference>
<protein>
    <submittedName>
        <fullName evidence="2">Uncharacterized protein</fullName>
    </submittedName>
</protein>
<name>A0A4Q5A5Y1_9BIFI</name>
<comment type="caution">
    <text evidence="2">The sequence shown here is derived from an EMBL/GenBank/DDBJ whole genome shotgun (WGS) entry which is preliminary data.</text>
</comment>
<feature type="transmembrane region" description="Helical" evidence="1">
    <location>
        <begin position="27"/>
        <end position="45"/>
    </location>
</feature>
<dbReference type="Proteomes" id="UP000292655">
    <property type="component" value="Unassembled WGS sequence"/>
</dbReference>
<evidence type="ECO:0000313" key="2">
    <source>
        <dbReference type="EMBL" id="RYQ18519.1"/>
    </source>
</evidence>
<dbReference type="EMBL" id="RYUX01000011">
    <property type="protein sequence ID" value="RYQ37392.1"/>
    <property type="molecule type" value="Genomic_DNA"/>
</dbReference>
<reference evidence="5 6" key="1">
    <citation type="submission" date="2018-12" db="EMBL/GenBank/DDBJ databases">
        <title>Unveiling genomic diversity among members of the Bifidobacterium pseudolongum species, a widely distributed gut commensal of the animal kingdom.</title>
        <authorList>
            <person name="Lugli G.A."/>
            <person name="Duranti S."/>
            <person name="Albert K."/>
            <person name="Mancabelli L."/>
            <person name="Napoli S."/>
            <person name="Viappiani A."/>
            <person name="Anzalone R."/>
            <person name="Longhi G."/>
            <person name="Milani C."/>
            <person name="Turroni F."/>
            <person name="Alessandri G."/>
            <person name="Sela D.A."/>
            <person name="Van Sinderen D."/>
            <person name="Ventura M."/>
        </authorList>
    </citation>
    <scope>NUCLEOTIDE SEQUENCE [LARGE SCALE GENOMIC DNA]</scope>
    <source>
        <strain evidence="4 7">2002B</strain>
        <strain evidence="3 6">2003B</strain>
        <strain evidence="2 5">2071B</strain>
    </source>
</reference>
<dbReference type="EMBL" id="RYUW01000015">
    <property type="protein sequence ID" value="RYQ35917.1"/>
    <property type="molecule type" value="Genomic_DNA"/>
</dbReference>
<evidence type="ECO:0000313" key="3">
    <source>
        <dbReference type="EMBL" id="RYQ35917.1"/>
    </source>
</evidence>
<dbReference type="AlphaFoldDB" id="A0A4Q5A5Y1"/>
<evidence type="ECO:0000313" key="6">
    <source>
        <dbReference type="Proteomes" id="UP000292382"/>
    </source>
</evidence>
<sequence>MIIDNRYRGGGNVESHSAHSWKRLTKAIVAVVVVAAVTVGMWWLWPKPLDTSHTKVEISASSKFTDAQLDDLVQASYRANAGMKNCSVDKVKYDERQSEKIVDMEIDSYDEGHGSALGRAVREHGRSGAAVLFVDMTCQEHVDDEDHVEWYMLLPQDDGTKTWVLQDWGNG</sequence>
<proteinExistence type="predicted"/>
<organism evidence="2 5">
    <name type="scientific">Bifidobacterium pseudolongum subsp. globosum</name>
    <dbReference type="NCBI Taxonomy" id="1690"/>
    <lineage>
        <taxon>Bacteria</taxon>
        <taxon>Bacillati</taxon>
        <taxon>Actinomycetota</taxon>
        <taxon>Actinomycetes</taxon>
        <taxon>Bifidobacteriales</taxon>
        <taxon>Bifidobacteriaceae</taxon>
        <taxon>Bifidobacterium</taxon>
    </lineage>
</organism>
<evidence type="ECO:0000256" key="1">
    <source>
        <dbReference type="SAM" id="Phobius"/>
    </source>
</evidence>
<evidence type="ECO:0000313" key="4">
    <source>
        <dbReference type="EMBL" id="RYQ37392.1"/>
    </source>
</evidence>
<evidence type="ECO:0000313" key="7">
    <source>
        <dbReference type="Proteomes" id="UP000292655"/>
    </source>
</evidence>
<dbReference type="Proteomes" id="UP000292382">
    <property type="component" value="Unassembled WGS sequence"/>
</dbReference>
<dbReference type="Proteomes" id="UP000291187">
    <property type="component" value="Unassembled WGS sequence"/>
</dbReference>
<evidence type="ECO:0000313" key="5">
    <source>
        <dbReference type="Proteomes" id="UP000291187"/>
    </source>
</evidence>